<dbReference type="PANTHER" id="PTHR43143:SF1">
    <property type="entry name" value="SERINE_THREONINE-PROTEIN PHOSPHATASE CPPED1"/>
    <property type="match status" value="1"/>
</dbReference>
<keyword evidence="3" id="KW-1185">Reference proteome</keyword>
<evidence type="ECO:0000313" key="2">
    <source>
        <dbReference type="EMBL" id="AEB13338.1"/>
    </source>
</evidence>
<dbReference type="eggNOG" id="COG1409">
    <property type="taxonomic scope" value="Bacteria"/>
</dbReference>
<sequence>MRRFRRLLTLISILFLFAFSSCANYGFYQLLFGEEDVDDRFSGFSDLSGETVLSSSLGLNGKYSFIVVTDVHIGASDVRSSKMNDFLDEISSLFESIDKTKIPRFIVNLGDTADGGHLSEYNDYNSYLEKIRKLAVEKNVVSSTEAFKIYTILGNHDLYNNGWTDWKKTVYPYKSTYYFSLSSGAADYDSLPFSFYFVDTGNGAFGTDQLDAFEKLLKSDPNPKMIFSHYPFYSDNVPFMALEDTTERNYLLSLFAKNNVKALFGGHVHTVFEHGFGSFSQINTSALFKNEAFRLVTVDESTLSVSTKLIGF</sequence>
<dbReference type="InterPro" id="IPR051918">
    <property type="entry name" value="STPP_CPPED1"/>
</dbReference>
<dbReference type="InterPro" id="IPR004843">
    <property type="entry name" value="Calcineurin-like_PHP"/>
</dbReference>
<dbReference type="HOGENOM" id="CLU_069826_0_0_12"/>
<dbReference type="SUPFAM" id="SSF56300">
    <property type="entry name" value="Metallo-dependent phosphatases"/>
    <property type="match status" value="1"/>
</dbReference>
<evidence type="ECO:0000313" key="3">
    <source>
        <dbReference type="Proteomes" id="UP000006852"/>
    </source>
</evidence>
<dbReference type="AlphaFoldDB" id="F2NX03"/>
<gene>
    <name evidence="2" type="ordered locus">Tresu_0385</name>
</gene>
<dbReference type="EMBL" id="CP002631">
    <property type="protein sequence ID" value="AEB13338.1"/>
    <property type="molecule type" value="Genomic_DNA"/>
</dbReference>
<name>F2NX03_TRES6</name>
<dbReference type="PANTHER" id="PTHR43143">
    <property type="entry name" value="METALLOPHOSPHOESTERASE, CALCINEURIN SUPERFAMILY"/>
    <property type="match status" value="1"/>
</dbReference>
<proteinExistence type="predicted"/>
<evidence type="ECO:0000259" key="1">
    <source>
        <dbReference type="Pfam" id="PF00149"/>
    </source>
</evidence>
<feature type="domain" description="Calcineurin-like phosphoesterase" evidence="1">
    <location>
        <begin position="64"/>
        <end position="270"/>
    </location>
</feature>
<protein>
    <submittedName>
        <fullName evidence="2">Metallophosphoesterase</fullName>
    </submittedName>
</protein>
<dbReference type="PROSITE" id="PS51257">
    <property type="entry name" value="PROKAR_LIPOPROTEIN"/>
    <property type="match status" value="1"/>
</dbReference>
<dbReference type="Gene3D" id="3.60.21.10">
    <property type="match status" value="1"/>
</dbReference>
<dbReference type="KEGG" id="tsu:Tresu_0385"/>
<dbReference type="Proteomes" id="UP000006852">
    <property type="component" value="Chromosome"/>
</dbReference>
<dbReference type="GO" id="GO:0016787">
    <property type="term" value="F:hydrolase activity"/>
    <property type="evidence" value="ECO:0007669"/>
    <property type="project" value="InterPro"/>
</dbReference>
<dbReference type="GeneID" id="302997600"/>
<accession>F2NX03</accession>
<reference evidence="2 3" key="1">
    <citation type="journal article" date="2011" name="Stand. Genomic Sci.">
        <title>Complete genome sequence of Treponema succinifaciens type strain (6091).</title>
        <authorList>
            <person name="Han C."/>
            <person name="Gronow S."/>
            <person name="Teshima H."/>
            <person name="Lapidus A."/>
            <person name="Nolan M."/>
            <person name="Lucas S."/>
            <person name="Hammon N."/>
            <person name="Deshpande S."/>
            <person name="Cheng J.F."/>
            <person name="Zeytun A."/>
            <person name="Tapia R."/>
            <person name="Goodwin L."/>
            <person name="Pitluck S."/>
            <person name="Liolios K."/>
            <person name="Pagani I."/>
            <person name="Ivanova N."/>
            <person name="Mavromatis K."/>
            <person name="Mikhailova N."/>
            <person name="Huntemann M."/>
            <person name="Pati A."/>
            <person name="Chen A."/>
            <person name="Palaniappan K."/>
            <person name="Land M."/>
            <person name="Hauser L."/>
            <person name="Brambilla E.M."/>
            <person name="Rohde M."/>
            <person name="Goker M."/>
            <person name="Woyke T."/>
            <person name="Bristow J."/>
            <person name="Eisen J.A."/>
            <person name="Markowitz V."/>
            <person name="Hugenholtz P."/>
            <person name="Kyrpides N.C."/>
            <person name="Klenk H.P."/>
            <person name="Detter J.C."/>
        </authorList>
    </citation>
    <scope>NUCLEOTIDE SEQUENCE [LARGE SCALE GENOMIC DNA]</scope>
    <source>
        <strain evidence="3">ATCC 33096 / DSM 2489 / 6091</strain>
    </source>
</reference>
<organism evidence="2 3">
    <name type="scientific">Treponema succinifaciens (strain ATCC 33096 / DSM 2489 / 6091)</name>
    <dbReference type="NCBI Taxonomy" id="869209"/>
    <lineage>
        <taxon>Bacteria</taxon>
        <taxon>Pseudomonadati</taxon>
        <taxon>Spirochaetota</taxon>
        <taxon>Spirochaetia</taxon>
        <taxon>Spirochaetales</taxon>
        <taxon>Treponemataceae</taxon>
        <taxon>Treponema</taxon>
    </lineage>
</organism>
<dbReference type="STRING" id="869209.Tresu_0385"/>
<dbReference type="Pfam" id="PF00149">
    <property type="entry name" value="Metallophos"/>
    <property type="match status" value="1"/>
</dbReference>
<dbReference type="RefSeq" id="WP_013700645.1">
    <property type="nucleotide sequence ID" value="NC_015385.1"/>
</dbReference>
<reference evidence="3" key="2">
    <citation type="submission" date="2011-04" db="EMBL/GenBank/DDBJ databases">
        <title>The complete genome of chromosome of Treponema succinifaciens DSM 2489.</title>
        <authorList>
            <person name="Lucas S."/>
            <person name="Copeland A."/>
            <person name="Lapidus A."/>
            <person name="Bruce D."/>
            <person name="Goodwin L."/>
            <person name="Pitluck S."/>
            <person name="Peters L."/>
            <person name="Kyrpides N."/>
            <person name="Mavromatis K."/>
            <person name="Ivanova N."/>
            <person name="Ovchinnikova G."/>
            <person name="Teshima H."/>
            <person name="Detter J.C."/>
            <person name="Tapia R."/>
            <person name="Han C."/>
            <person name="Land M."/>
            <person name="Hauser L."/>
            <person name="Markowitz V."/>
            <person name="Cheng J.-F."/>
            <person name="Hugenholtz P."/>
            <person name="Woyke T."/>
            <person name="Wu D."/>
            <person name="Gronow S."/>
            <person name="Wellnitz S."/>
            <person name="Brambilla E."/>
            <person name="Klenk H.-P."/>
            <person name="Eisen J.A."/>
        </authorList>
    </citation>
    <scope>NUCLEOTIDE SEQUENCE [LARGE SCALE GENOMIC DNA]</scope>
    <source>
        <strain evidence="3">ATCC 33096 / DSM 2489 / 6091</strain>
    </source>
</reference>
<dbReference type="InterPro" id="IPR029052">
    <property type="entry name" value="Metallo-depent_PP-like"/>
</dbReference>